<dbReference type="OrthoDB" id="10267033at2759"/>
<feature type="domain" description="Exocyst complex component EXOC6/Sec15 N-terminal" evidence="1">
    <location>
        <begin position="73"/>
        <end position="247"/>
    </location>
</feature>
<dbReference type="Pfam" id="PF20651">
    <property type="entry name" value="EXOC6_Sec15_N"/>
    <property type="match status" value="1"/>
</dbReference>
<gene>
    <name evidence="2" type="ORF">AYI70_g5667</name>
</gene>
<dbReference type="PANTHER" id="PTHR12702:SF0">
    <property type="entry name" value="EXOCYST COMPLEX COMPONENT 6"/>
    <property type="match status" value="1"/>
</dbReference>
<dbReference type="InterPro" id="IPR007225">
    <property type="entry name" value="EXOC6/Sec15"/>
</dbReference>
<proteinExistence type="predicted"/>
<dbReference type="Proteomes" id="UP000187283">
    <property type="component" value="Unassembled WGS sequence"/>
</dbReference>
<dbReference type="STRING" id="133412.A0A1R1XTE5"/>
<keyword evidence="3" id="KW-1185">Reference proteome</keyword>
<dbReference type="InterPro" id="IPR048359">
    <property type="entry name" value="EXOC6_Sec15_N"/>
</dbReference>
<name>A0A1R1XTE5_9FUNG</name>
<accession>A0A1R1XTE5</accession>
<comment type="caution">
    <text evidence="2">The sequence shown here is derived from an EMBL/GenBank/DDBJ whole genome shotgun (WGS) entry which is preliminary data.</text>
</comment>
<dbReference type="GO" id="GO:0006893">
    <property type="term" value="P:Golgi to plasma membrane transport"/>
    <property type="evidence" value="ECO:0007669"/>
    <property type="project" value="TreeGrafter"/>
</dbReference>
<protein>
    <submittedName>
        <fullName evidence="2">Exocyst complex component 6</fullName>
    </submittedName>
</protein>
<organism evidence="2 3">
    <name type="scientific">Smittium culicis</name>
    <dbReference type="NCBI Taxonomy" id="133412"/>
    <lineage>
        <taxon>Eukaryota</taxon>
        <taxon>Fungi</taxon>
        <taxon>Fungi incertae sedis</taxon>
        <taxon>Zoopagomycota</taxon>
        <taxon>Kickxellomycotina</taxon>
        <taxon>Harpellomycetes</taxon>
        <taxon>Harpellales</taxon>
        <taxon>Legeriomycetaceae</taxon>
        <taxon>Smittium</taxon>
    </lineage>
</organism>
<dbReference type="GO" id="GO:0006886">
    <property type="term" value="P:intracellular protein transport"/>
    <property type="evidence" value="ECO:0007669"/>
    <property type="project" value="InterPro"/>
</dbReference>
<dbReference type="GO" id="GO:0000145">
    <property type="term" value="C:exocyst"/>
    <property type="evidence" value="ECO:0007669"/>
    <property type="project" value="TreeGrafter"/>
</dbReference>
<evidence type="ECO:0000259" key="1">
    <source>
        <dbReference type="Pfam" id="PF20651"/>
    </source>
</evidence>
<evidence type="ECO:0000313" key="3">
    <source>
        <dbReference type="Proteomes" id="UP000187283"/>
    </source>
</evidence>
<dbReference type="EMBL" id="LSSN01001894">
    <property type="protein sequence ID" value="OMJ17923.1"/>
    <property type="molecule type" value="Genomic_DNA"/>
</dbReference>
<dbReference type="AlphaFoldDB" id="A0A1R1XTE5"/>
<dbReference type="GO" id="GO:0090522">
    <property type="term" value="P:vesicle tethering involved in exocytosis"/>
    <property type="evidence" value="ECO:0007669"/>
    <property type="project" value="InterPro"/>
</dbReference>
<sequence length="437" mass="50108">MAETIQQQLQQLVLIPEASKVNVSASLANESWQAGGLGTLKSQNEEIIEQLGPIIQSAYRTGKDELFKKQVSLFASKKDAEILKLCGDNHQQFVDSLGNLLKIKQNTNDLQEKVLKLNSDLQKTGEGVLTSKQEMLELKKKYRNIELALAATKKCTKVVYMISEFEEQVQAKMYYEAINTLDELKEAYIQRLAFTSSETHVILFIYLLCFLIAESFPAMASNLKSAALSDMREWLYGLKKFMREVGAYLSDSMSKRQDKWNSRNKNVTNNEYVSSAVQFVLDEETEDEQEIKIDLEPLYMCLFVHEKLGFEAEFTKSYANDRKAQINLVMSASEKLFTNSLIEFENMVYDIIGFFIIENNVILSSPDFRSKTDVDVLWDFVVDSLSTIIAKNIQQILEHEKISNSVKNILTDFTFTMEEHSFDVQKLRELISAIFNY</sequence>
<dbReference type="GO" id="GO:0016020">
    <property type="term" value="C:membrane"/>
    <property type="evidence" value="ECO:0007669"/>
    <property type="project" value="TreeGrafter"/>
</dbReference>
<reference evidence="2 3" key="1">
    <citation type="submission" date="2017-01" db="EMBL/GenBank/DDBJ databases">
        <authorList>
            <person name="Mah S.A."/>
            <person name="Swanson W.J."/>
            <person name="Moy G.W."/>
            <person name="Vacquier V.D."/>
        </authorList>
    </citation>
    <scope>NUCLEOTIDE SEQUENCE [LARGE SCALE GENOMIC DNA]</scope>
    <source>
        <strain evidence="2 3">GSMNP</strain>
    </source>
</reference>
<evidence type="ECO:0000313" key="2">
    <source>
        <dbReference type="EMBL" id="OMJ17923.1"/>
    </source>
</evidence>
<dbReference type="PANTHER" id="PTHR12702">
    <property type="entry name" value="SEC15"/>
    <property type="match status" value="1"/>
</dbReference>